<evidence type="ECO:0000256" key="1">
    <source>
        <dbReference type="SAM" id="MobiDB-lite"/>
    </source>
</evidence>
<dbReference type="RefSeq" id="WP_241447110.1">
    <property type="nucleotide sequence ID" value="NZ_JAKZHW010000001.1"/>
</dbReference>
<gene>
    <name evidence="4" type="ORF">LZ016_09365</name>
</gene>
<evidence type="ECO:0000256" key="2">
    <source>
        <dbReference type="SAM" id="SignalP"/>
    </source>
</evidence>
<sequence>MHKFITATLAGTALIAVPAIAQHAGHGSASGPPTASSGQGHSSTSMGQGHSSTTTMQPSTTQPTDTTTMGTTTRDQARSESRGPNNASPTGVSHANENSVLAGGSVAADTLPGLTTGLNVQSSSGTTLGTVSQVITGSNGSIRMVVVTTPTGQTVRLPANSLSISGDVVTTSTTTP</sequence>
<protein>
    <recommendedName>
        <fullName evidence="3">PRC-barrel domain-containing protein</fullName>
    </recommendedName>
</protein>
<evidence type="ECO:0000313" key="4">
    <source>
        <dbReference type="EMBL" id="MCH8616307.1"/>
    </source>
</evidence>
<dbReference type="InterPro" id="IPR027275">
    <property type="entry name" value="PRC-brl_dom"/>
</dbReference>
<dbReference type="InterPro" id="IPR011033">
    <property type="entry name" value="PRC_barrel-like_sf"/>
</dbReference>
<evidence type="ECO:0000259" key="3">
    <source>
        <dbReference type="Pfam" id="PF05239"/>
    </source>
</evidence>
<feature type="compositionally biased region" description="Low complexity" evidence="1">
    <location>
        <begin position="24"/>
        <end position="38"/>
    </location>
</feature>
<dbReference type="Pfam" id="PF05239">
    <property type="entry name" value="PRC"/>
    <property type="match status" value="1"/>
</dbReference>
<feature type="compositionally biased region" description="Polar residues" evidence="1">
    <location>
        <begin position="82"/>
        <end position="97"/>
    </location>
</feature>
<organism evidence="4 5">
    <name type="scientific">Sphingomonas telluris</name>
    <dbReference type="NCBI Taxonomy" id="2907998"/>
    <lineage>
        <taxon>Bacteria</taxon>
        <taxon>Pseudomonadati</taxon>
        <taxon>Pseudomonadota</taxon>
        <taxon>Alphaproteobacteria</taxon>
        <taxon>Sphingomonadales</taxon>
        <taxon>Sphingomonadaceae</taxon>
        <taxon>Sphingomonas</taxon>
    </lineage>
</organism>
<keyword evidence="5" id="KW-1185">Reference proteome</keyword>
<dbReference type="SUPFAM" id="SSF50346">
    <property type="entry name" value="PRC-barrel domain"/>
    <property type="match status" value="1"/>
</dbReference>
<comment type="caution">
    <text evidence="4">The sequence shown here is derived from an EMBL/GenBank/DDBJ whole genome shotgun (WGS) entry which is preliminary data.</text>
</comment>
<keyword evidence="2" id="KW-0732">Signal</keyword>
<feature type="domain" description="PRC-barrel" evidence="3">
    <location>
        <begin position="117"/>
        <end position="172"/>
    </location>
</feature>
<feature type="chain" id="PRO_5045523305" description="PRC-barrel domain-containing protein" evidence="2">
    <location>
        <begin position="22"/>
        <end position="176"/>
    </location>
</feature>
<accession>A0ABS9VPH6</accession>
<name>A0ABS9VPH6_9SPHN</name>
<reference evidence="4 5" key="1">
    <citation type="submission" date="2022-03" db="EMBL/GenBank/DDBJ databases">
        <authorList>
            <person name="Jo J.-H."/>
            <person name="Im W.-T."/>
        </authorList>
    </citation>
    <scope>NUCLEOTIDE SEQUENCE [LARGE SCALE GENOMIC DNA]</scope>
    <source>
        <strain evidence="4 5">SM33</strain>
    </source>
</reference>
<feature type="signal peptide" evidence="2">
    <location>
        <begin position="1"/>
        <end position="21"/>
    </location>
</feature>
<feature type="compositionally biased region" description="Low complexity" evidence="1">
    <location>
        <begin position="52"/>
        <end position="73"/>
    </location>
</feature>
<feature type="compositionally biased region" description="Polar residues" evidence="1">
    <location>
        <begin position="39"/>
        <end position="51"/>
    </location>
</feature>
<evidence type="ECO:0000313" key="5">
    <source>
        <dbReference type="Proteomes" id="UP001203058"/>
    </source>
</evidence>
<dbReference type="Proteomes" id="UP001203058">
    <property type="component" value="Unassembled WGS sequence"/>
</dbReference>
<feature type="region of interest" description="Disordered" evidence="1">
    <location>
        <begin position="24"/>
        <end position="97"/>
    </location>
</feature>
<proteinExistence type="predicted"/>
<dbReference type="EMBL" id="JAKZHW010000001">
    <property type="protein sequence ID" value="MCH8616307.1"/>
    <property type="molecule type" value="Genomic_DNA"/>
</dbReference>